<keyword evidence="5" id="KW-0949">S-adenosyl-L-methionine</keyword>
<dbReference type="InterPro" id="IPR029063">
    <property type="entry name" value="SAM-dependent_MTases_sf"/>
</dbReference>
<comment type="similarity">
    <text evidence="1">Belongs to the N(4)/N(6)-methyltransferase family. N(4) subfamily.</text>
</comment>
<keyword evidence="12" id="KW-1185">Reference proteome</keyword>
<dbReference type="GO" id="GO:0015667">
    <property type="term" value="F:site-specific DNA-methyltransferase (cytosine-N4-specific) activity"/>
    <property type="evidence" value="ECO:0007669"/>
    <property type="project" value="UniProtKB-EC"/>
</dbReference>
<evidence type="ECO:0000256" key="9">
    <source>
        <dbReference type="SAM" id="MobiDB-lite"/>
    </source>
</evidence>
<gene>
    <name evidence="11" type="ORF">FEM33_07210</name>
</gene>
<dbReference type="SUPFAM" id="SSF53335">
    <property type="entry name" value="S-adenosyl-L-methionine-dependent methyltransferases"/>
    <property type="match status" value="3"/>
</dbReference>
<evidence type="ECO:0000256" key="6">
    <source>
        <dbReference type="ARBA" id="ARBA00022747"/>
    </source>
</evidence>
<comment type="caution">
    <text evidence="11">The sequence shown here is derived from an EMBL/GenBank/DDBJ whole genome shotgun (WGS) entry which is preliminary data.</text>
</comment>
<evidence type="ECO:0000259" key="10">
    <source>
        <dbReference type="Pfam" id="PF01555"/>
    </source>
</evidence>
<dbReference type="AlphaFoldDB" id="A0A5M8R121"/>
<dbReference type="GO" id="GO:0032259">
    <property type="term" value="P:methylation"/>
    <property type="evidence" value="ECO:0007669"/>
    <property type="project" value="UniProtKB-KW"/>
</dbReference>
<evidence type="ECO:0000256" key="7">
    <source>
        <dbReference type="ARBA" id="ARBA00023125"/>
    </source>
</evidence>
<dbReference type="PROSITE" id="PS00093">
    <property type="entry name" value="N4_MTASE"/>
    <property type="match status" value="1"/>
</dbReference>
<evidence type="ECO:0000313" key="12">
    <source>
        <dbReference type="Proteomes" id="UP000323994"/>
    </source>
</evidence>
<dbReference type="Gene3D" id="3.40.50.150">
    <property type="entry name" value="Vaccinia Virus protein VP39"/>
    <property type="match status" value="2"/>
</dbReference>
<proteinExistence type="inferred from homology"/>
<accession>A0A5M8R121</accession>
<feature type="region of interest" description="Disordered" evidence="9">
    <location>
        <begin position="1"/>
        <end position="22"/>
    </location>
</feature>
<dbReference type="EC" id="2.1.1.113" evidence="2"/>
<dbReference type="GO" id="GO:0003677">
    <property type="term" value="F:DNA binding"/>
    <property type="evidence" value="ECO:0007669"/>
    <property type="project" value="UniProtKB-KW"/>
</dbReference>
<evidence type="ECO:0000256" key="1">
    <source>
        <dbReference type="ARBA" id="ARBA00010203"/>
    </source>
</evidence>
<name>A0A5M8R121_9BACT</name>
<reference evidence="11 12" key="1">
    <citation type="submission" date="2019-05" db="EMBL/GenBank/DDBJ databases">
        <authorList>
            <person name="Qu J.-H."/>
        </authorList>
    </citation>
    <scope>NUCLEOTIDE SEQUENCE [LARGE SCALE GENOMIC DNA]</scope>
    <source>
        <strain evidence="11 12">NS28</strain>
    </source>
</reference>
<dbReference type="Pfam" id="PF01555">
    <property type="entry name" value="N6_N4_Mtase"/>
    <property type="match status" value="1"/>
</dbReference>
<dbReference type="GO" id="GO:0008170">
    <property type="term" value="F:N-methyltransferase activity"/>
    <property type="evidence" value="ECO:0007669"/>
    <property type="project" value="InterPro"/>
</dbReference>
<sequence>MNSVHSSQKDENASLASISLPPRPETIDDRIRFQIEKLTEENSSVWTSPDYNRREYLHSFFQYPAMMVPAVQRLVVNIIQASKPGIKNVVDPFMGSATSLVACMENGLNCYGQDVNPLAKLIAETRTGPYYVEAIKERKLHLLDAISKDDAVNIEANFIGLWKWFKTDVAIELSKIVRAIRKEQRLAIRRFYWVNLAEVVRISSNDRTSTFKLHARPIEEINVRNISPIREFKNRLSKSIEDLERFRDFLAANGRLSKGSYKGIKKITLQDSTKRIVTPKGQKDFFDLLVTSPPYGDNKTTVTYGQHSFLPLQWIDLEDIDESAGNGFLKTTMEIDSRSLGGRIKHLSDLQLESLFIKSRTFEMVYKQLLFTTNERLKKVMIFIQDLFSVVEQISYVMKPNSYQVWTIGNRTVGGVEIPNNQILKEFMSHVGCKLVAEIEREIINKRMARRNGDSVLMNVEDILIFRKVG</sequence>
<dbReference type="InterPro" id="IPR017985">
    <property type="entry name" value="MeTrfase_CN4_CS"/>
</dbReference>
<evidence type="ECO:0000256" key="8">
    <source>
        <dbReference type="ARBA" id="ARBA00049120"/>
    </source>
</evidence>
<evidence type="ECO:0000256" key="5">
    <source>
        <dbReference type="ARBA" id="ARBA00022691"/>
    </source>
</evidence>
<comment type="catalytic activity">
    <reaction evidence="8">
        <text>a 2'-deoxycytidine in DNA + S-adenosyl-L-methionine = an N(4)-methyl-2'-deoxycytidine in DNA + S-adenosyl-L-homocysteine + H(+)</text>
        <dbReference type="Rhea" id="RHEA:16857"/>
        <dbReference type="Rhea" id="RHEA-COMP:11369"/>
        <dbReference type="Rhea" id="RHEA-COMP:13674"/>
        <dbReference type="ChEBI" id="CHEBI:15378"/>
        <dbReference type="ChEBI" id="CHEBI:57856"/>
        <dbReference type="ChEBI" id="CHEBI:59789"/>
        <dbReference type="ChEBI" id="CHEBI:85452"/>
        <dbReference type="ChEBI" id="CHEBI:137933"/>
        <dbReference type="EC" id="2.1.1.113"/>
    </reaction>
</comment>
<evidence type="ECO:0000256" key="2">
    <source>
        <dbReference type="ARBA" id="ARBA00012185"/>
    </source>
</evidence>
<protein>
    <recommendedName>
        <fullName evidence="2">site-specific DNA-methyltransferase (cytosine-N(4)-specific)</fullName>
        <ecNumber evidence="2">2.1.1.113</ecNumber>
    </recommendedName>
</protein>
<keyword evidence="6" id="KW-0680">Restriction system</keyword>
<dbReference type="Proteomes" id="UP000323994">
    <property type="component" value="Unassembled WGS sequence"/>
</dbReference>
<dbReference type="InterPro" id="IPR002941">
    <property type="entry name" value="DNA_methylase_N4/N6"/>
</dbReference>
<feature type="domain" description="DNA methylase N-4/N-6" evidence="10">
    <location>
        <begin position="36"/>
        <end position="120"/>
    </location>
</feature>
<keyword evidence="7" id="KW-0238">DNA-binding</keyword>
<dbReference type="EMBL" id="VBSN01000027">
    <property type="protein sequence ID" value="KAA6440383.1"/>
    <property type="molecule type" value="Genomic_DNA"/>
</dbReference>
<evidence type="ECO:0000256" key="4">
    <source>
        <dbReference type="ARBA" id="ARBA00022679"/>
    </source>
</evidence>
<keyword evidence="4 11" id="KW-0808">Transferase</keyword>
<evidence type="ECO:0000313" key="11">
    <source>
        <dbReference type="EMBL" id="KAA6440383.1"/>
    </source>
</evidence>
<keyword evidence="3 11" id="KW-0489">Methyltransferase</keyword>
<evidence type="ECO:0000256" key="3">
    <source>
        <dbReference type="ARBA" id="ARBA00022603"/>
    </source>
</evidence>
<organism evidence="11 12">
    <name type="scientific">Dyadobacter flavalbus</name>
    <dbReference type="NCBI Taxonomy" id="2579942"/>
    <lineage>
        <taxon>Bacteria</taxon>
        <taxon>Pseudomonadati</taxon>
        <taxon>Bacteroidota</taxon>
        <taxon>Cytophagia</taxon>
        <taxon>Cytophagales</taxon>
        <taxon>Spirosomataceae</taxon>
        <taxon>Dyadobacter</taxon>
    </lineage>
</organism>
<dbReference type="GO" id="GO:0009307">
    <property type="term" value="P:DNA restriction-modification system"/>
    <property type="evidence" value="ECO:0007669"/>
    <property type="project" value="UniProtKB-KW"/>
</dbReference>